<feature type="region of interest" description="Disordered" evidence="1">
    <location>
        <begin position="1"/>
        <end position="20"/>
    </location>
</feature>
<dbReference type="EMBL" id="LGRX02022860">
    <property type="protein sequence ID" value="KAK3255181.1"/>
    <property type="molecule type" value="Genomic_DNA"/>
</dbReference>
<dbReference type="Pfam" id="PF04081">
    <property type="entry name" value="DNA_pol_delta_4"/>
    <property type="match status" value="1"/>
</dbReference>
<dbReference type="GO" id="GO:0000731">
    <property type="term" value="P:DNA synthesis involved in DNA repair"/>
    <property type="evidence" value="ECO:0007669"/>
    <property type="project" value="InterPro"/>
</dbReference>
<dbReference type="GO" id="GO:0006260">
    <property type="term" value="P:DNA replication"/>
    <property type="evidence" value="ECO:0007669"/>
    <property type="project" value="InterPro"/>
</dbReference>
<protein>
    <submittedName>
        <fullName evidence="2">Uncharacterized protein</fullName>
    </submittedName>
</protein>
<name>A0AAE0KNL7_9CHLO</name>
<sequence length="184" mass="21280">MAQSDIRKLVTPAATRSDASPRCKMPKLSVATKITLLLESAEDFNPYTQDLSEAELVSEVDELKGTLRKIAETAKLLDRPCFDATRERREAVKRRHGDLVRVLNERRKLSDEIRIRERYQCRGISEKDIAMVDAFQRNSKFGPRSGMRPSERYHRAVRFKLNPPTDVLNILERWPEKMDAIVQL</sequence>
<reference evidence="2 3" key="1">
    <citation type="journal article" date="2015" name="Genome Biol. Evol.">
        <title>Comparative Genomics of a Bacterivorous Green Alga Reveals Evolutionary Causalities and Consequences of Phago-Mixotrophic Mode of Nutrition.</title>
        <authorList>
            <person name="Burns J.A."/>
            <person name="Paasch A."/>
            <person name="Narechania A."/>
            <person name="Kim E."/>
        </authorList>
    </citation>
    <scope>NUCLEOTIDE SEQUENCE [LARGE SCALE GENOMIC DNA]</scope>
    <source>
        <strain evidence="2 3">PLY_AMNH</strain>
    </source>
</reference>
<evidence type="ECO:0000256" key="1">
    <source>
        <dbReference type="SAM" id="MobiDB-lite"/>
    </source>
</evidence>
<evidence type="ECO:0000313" key="2">
    <source>
        <dbReference type="EMBL" id="KAK3255181.1"/>
    </source>
</evidence>
<keyword evidence="3" id="KW-1185">Reference proteome</keyword>
<dbReference type="InterPro" id="IPR007218">
    <property type="entry name" value="DNA_pol_delta_4"/>
</dbReference>
<organism evidence="2 3">
    <name type="scientific">Cymbomonas tetramitiformis</name>
    <dbReference type="NCBI Taxonomy" id="36881"/>
    <lineage>
        <taxon>Eukaryota</taxon>
        <taxon>Viridiplantae</taxon>
        <taxon>Chlorophyta</taxon>
        <taxon>Pyramimonadophyceae</taxon>
        <taxon>Pyramimonadales</taxon>
        <taxon>Pyramimonadaceae</taxon>
        <taxon>Cymbomonas</taxon>
    </lineage>
</organism>
<comment type="caution">
    <text evidence="2">The sequence shown here is derived from an EMBL/GenBank/DDBJ whole genome shotgun (WGS) entry which is preliminary data.</text>
</comment>
<dbReference type="AlphaFoldDB" id="A0AAE0KNL7"/>
<dbReference type="Proteomes" id="UP001190700">
    <property type="component" value="Unassembled WGS sequence"/>
</dbReference>
<gene>
    <name evidence="2" type="ORF">CYMTET_35654</name>
</gene>
<proteinExistence type="predicted"/>
<accession>A0AAE0KNL7</accession>
<evidence type="ECO:0000313" key="3">
    <source>
        <dbReference type="Proteomes" id="UP001190700"/>
    </source>
</evidence>